<accession>A0ABZ0NQK0</accession>
<organism evidence="1 2">
    <name type="scientific">Cercospora beticola</name>
    <name type="common">Sugarbeet leaf spot fungus</name>
    <dbReference type="NCBI Taxonomy" id="122368"/>
    <lineage>
        <taxon>Eukaryota</taxon>
        <taxon>Fungi</taxon>
        <taxon>Dikarya</taxon>
        <taxon>Ascomycota</taxon>
        <taxon>Pezizomycotina</taxon>
        <taxon>Dothideomycetes</taxon>
        <taxon>Dothideomycetidae</taxon>
        <taxon>Mycosphaerellales</taxon>
        <taxon>Mycosphaerellaceae</taxon>
        <taxon>Cercospora</taxon>
    </lineage>
</organism>
<gene>
    <name evidence="1" type="ORF">RHO25_006448</name>
</gene>
<evidence type="ECO:0008006" key="3">
    <source>
        <dbReference type="Google" id="ProtNLM"/>
    </source>
</evidence>
<dbReference type="GeneID" id="90644259"/>
<reference evidence="1 2" key="1">
    <citation type="submission" date="2023-09" db="EMBL/GenBank/DDBJ databases">
        <title>Complete-Gapless Cercospora beticola genome.</title>
        <authorList>
            <person name="Wyatt N.A."/>
            <person name="Spanner R.E."/>
            <person name="Bolton M.D."/>
        </authorList>
    </citation>
    <scope>NUCLEOTIDE SEQUENCE [LARGE SCALE GENOMIC DNA]</scope>
    <source>
        <strain evidence="1">Cb09-40</strain>
    </source>
</reference>
<dbReference type="EMBL" id="CP134187">
    <property type="protein sequence ID" value="WPB01816.1"/>
    <property type="molecule type" value="Genomic_DNA"/>
</dbReference>
<dbReference type="Proteomes" id="UP001302367">
    <property type="component" value="Chromosome 4"/>
</dbReference>
<evidence type="ECO:0000313" key="2">
    <source>
        <dbReference type="Proteomes" id="UP001302367"/>
    </source>
</evidence>
<evidence type="ECO:0000313" key="1">
    <source>
        <dbReference type="EMBL" id="WPB01816.1"/>
    </source>
</evidence>
<protein>
    <recommendedName>
        <fullName evidence="3">Serpin domain-containing protein</fullName>
    </recommendedName>
</protein>
<name>A0ABZ0NQK0_CERBT</name>
<sequence>MASDITDLRSFQREIQELIGPHKGSVTTAPPFTAAQLIIMAIALLSDDNEAQSEVTIMQWIIRTFQYYGNIAVGVFCRLGLRNF</sequence>
<dbReference type="RefSeq" id="XP_065458860.1">
    <property type="nucleotide sequence ID" value="XM_065602788.1"/>
</dbReference>
<keyword evidence="2" id="KW-1185">Reference proteome</keyword>
<proteinExistence type="predicted"/>